<feature type="chain" id="PRO_5030641536" evidence="1">
    <location>
        <begin position="20"/>
        <end position="143"/>
    </location>
</feature>
<dbReference type="RefSeq" id="WP_154376133.1">
    <property type="nucleotide sequence ID" value="NZ_WKJJ01000010.1"/>
</dbReference>
<proteinExistence type="predicted"/>
<evidence type="ECO:0000259" key="2">
    <source>
        <dbReference type="Pfam" id="PF14534"/>
    </source>
</evidence>
<accession>A0A7X2INY9</accession>
<feature type="signal peptide" evidence="1">
    <location>
        <begin position="1"/>
        <end position="19"/>
    </location>
</feature>
<dbReference type="Gene3D" id="3.10.450.50">
    <property type="match status" value="1"/>
</dbReference>
<dbReference type="Pfam" id="PF14534">
    <property type="entry name" value="DUF4440"/>
    <property type="match status" value="1"/>
</dbReference>
<sequence length="143" mass="15800">MRHALSLFALSIACLPAWAATPAETVAEFHQALKSGDKTRAAALLKPEIQIFESGYVERSRDEYVGHHLGSDMEFAKVTDSKVLRHSERIDGTLAVVMQETETTGNFKGKPVHLFGTETAVLEKQGDGWIVTHIHWSSRKAAK</sequence>
<reference evidence="3 4" key="1">
    <citation type="submission" date="2019-11" db="EMBL/GenBank/DDBJ databases">
        <title>Novel species isolated from a subtropical stream in China.</title>
        <authorList>
            <person name="Lu H."/>
        </authorList>
    </citation>
    <scope>NUCLEOTIDE SEQUENCE [LARGE SCALE GENOMIC DNA]</scope>
    <source>
        <strain evidence="3 4">FT92W</strain>
    </source>
</reference>
<dbReference type="EMBL" id="WKJJ01000010">
    <property type="protein sequence ID" value="MRV73512.1"/>
    <property type="molecule type" value="Genomic_DNA"/>
</dbReference>
<evidence type="ECO:0000313" key="3">
    <source>
        <dbReference type="EMBL" id="MRV73512.1"/>
    </source>
</evidence>
<feature type="domain" description="DUF4440" evidence="2">
    <location>
        <begin position="25"/>
        <end position="130"/>
    </location>
</feature>
<evidence type="ECO:0000313" key="4">
    <source>
        <dbReference type="Proteomes" id="UP000446768"/>
    </source>
</evidence>
<keyword evidence="4" id="KW-1185">Reference proteome</keyword>
<name>A0A7X2INY9_9BURK</name>
<gene>
    <name evidence="3" type="ORF">GJ700_17505</name>
</gene>
<evidence type="ECO:0000256" key="1">
    <source>
        <dbReference type="SAM" id="SignalP"/>
    </source>
</evidence>
<keyword evidence="1" id="KW-0732">Signal</keyword>
<protein>
    <submittedName>
        <fullName evidence="3">DUF4440 domain-containing protein</fullName>
    </submittedName>
</protein>
<dbReference type="Proteomes" id="UP000446768">
    <property type="component" value="Unassembled WGS sequence"/>
</dbReference>
<dbReference type="SUPFAM" id="SSF54427">
    <property type="entry name" value="NTF2-like"/>
    <property type="match status" value="1"/>
</dbReference>
<comment type="caution">
    <text evidence="3">The sequence shown here is derived from an EMBL/GenBank/DDBJ whole genome shotgun (WGS) entry which is preliminary data.</text>
</comment>
<organism evidence="3 4">
    <name type="scientific">Pseudoduganella rivuli</name>
    <dbReference type="NCBI Taxonomy" id="2666085"/>
    <lineage>
        <taxon>Bacteria</taxon>
        <taxon>Pseudomonadati</taxon>
        <taxon>Pseudomonadota</taxon>
        <taxon>Betaproteobacteria</taxon>
        <taxon>Burkholderiales</taxon>
        <taxon>Oxalobacteraceae</taxon>
        <taxon>Telluria group</taxon>
        <taxon>Pseudoduganella</taxon>
    </lineage>
</organism>
<dbReference type="InterPro" id="IPR032710">
    <property type="entry name" value="NTF2-like_dom_sf"/>
</dbReference>
<dbReference type="InterPro" id="IPR027843">
    <property type="entry name" value="DUF4440"/>
</dbReference>
<dbReference type="AlphaFoldDB" id="A0A7X2INY9"/>